<reference evidence="2" key="1">
    <citation type="submission" date="2022-10" db="EMBL/GenBank/DDBJ databases">
        <title>Genome assembly of Pristionchus species.</title>
        <authorList>
            <person name="Yoshida K."/>
            <person name="Sommer R.J."/>
        </authorList>
    </citation>
    <scope>NUCLEOTIDE SEQUENCE [LARGE SCALE GENOMIC DNA]</scope>
    <source>
        <strain evidence="2">RS5460</strain>
    </source>
</reference>
<evidence type="ECO:0000313" key="2">
    <source>
        <dbReference type="Proteomes" id="UP001328107"/>
    </source>
</evidence>
<dbReference type="EMBL" id="BTRK01000001">
    <property type="protein sequence ID" value="GMR29977.1"/>
    <property type="molecule type" value="Genomic_DNA"/>
</dbReference>
<feature type="non-terminal residue" evidence="1">
    <location>
        <position position="1"/>
    </location>
</feature>
<dbReference type="Pfam" id="PF02995">
    <property type="entry name" value="DUF229"/>
    <property type="match status" value="1"/>
</dbReference>
<gene>
    <name evidence="1" type="ORF">PMAYCL1PPCAC_00172</name>
</gene>
<dbReference type="PANTHER" id="PTHR10974">
    <property type="entry name" value="FI08016P-RELATED"/>
    <property type="match status" value="1"/>
</dbReference>
<dbReference type="PANTHER" id="PTHR10974:SF4">
    <property type="entry name" value="PROTEIN CBG09258"/>
    <property type="match status" value="1"/>
</dbReference>
<proteinExistence type="predicted"/>
<dbReference type="AlphaFoldDB" id="A0AAN4YVX1"/>
<protein>
    <submittedName>
        <fullName evidence="1">Uncharacterized protein</fullName>
    </submittedName>
</protein>
<evidence type="ECO:0000313" key="1">
    <source>
        <dbReference type="EMBL" id="GMR29977.1"/>
    </source>
</evidence>
<organism evidence="1 2">
    <name type="scientific">Pristionchus mayeri</name>
    <dbReference type="NCBI Taxonomy" id="1317129"/>
    <lineage>
        <taxon>Eukaryota</taxon>
        <taxon>Metazoa</taxon>
        <taxon>Ecdysozoa</taxon>
        <taxon>Nematoda</taxon>
        <taxon>Chromadorea</taxon>
        <taxon>Rhabditida</taxon>
        <taxon>Rhabditina</taxon>
        <taxon>Diplogasteromorpha</taxon>
        <taxon>Diplogasteroidea</taxon>
        <taxon>Neodiplogasteridae</taxon>
        <taxon>Pristionchus</taxon>
    </lineage>
</organism>
<dbReference type="InterPro" id="IPR004245">
    <property type="entry name" value="DUF229"/>
</dbReference>
<comment type="caution">
    <text evidence="1">The sequence shown here is derived from an EMBL/GenBank/DDBJ whole genome shotgun (WGS) entry which is preliminary data.</text>
</comment>
<dbReference type="GO" id="GO:0005615">
    <property type="term" value="C:extracellular space"/>
    <property type="evidence" value="ECO:0007669"/>
    <property type="project" value="TreeGrafter"/>
</dbReference>
<accession>A0AAN4YVX1</accession>
<name>A0AAN4YVX1_9BILA</name>
<dbReference type="Proteomes" id="UP001328107">
    <property type="component" value="Unassembled WGS sequence"/>
</dbReference>
<sequence length="353" mass="40329">LHSFNYGRRQNDHCLENGKSILSSLLSPVISFSSAFRNLRTLSITRLRSPRNRTLFVSIDEELSSFLNQFLAVSKNTAIFVLSPSGLRGTGLSGVVEEKSPLFSAWFPSEFRRNRNAHYSAFVWNMDKLFTTRDVHVTLQQLASARLPEAIEWRNYDLEHHQETSLLSEMLPEERNCTTLAIPAQNCLCLGADDQRNSTANGDVVLYRRVIELIESRAQQEPCVEGIQTDKQWSYLNAYRMFAKELDKELDKESSDLEWLTVVVAVKMKKEHVIHGGSYGPTGEAKVWIKAMLRHFISSDLLEYVEAVITDSKECFAVHLERMCSVCYSSRFWYLSVPGPNKGFLLDNETDLK</sequence>
<keyword evidence="2" id="KW-1185">Reference proteome</keyword>